<gene>
    <name evidence="1" type="ORF">SC09_Contig17orf00293</name>
</gene>
<dbReference type="InterPro" id="IPR006450">
    <property type="entry name" value="Phage_HK97_gp6-like"/>
</dbReference>
<dbReference type="PATRIC" id="fig|1423.173.peg.247"/>
<comment type="caution">
    <text evidence="1">The sequence shown here is derived from an EMBL/GenBank/DDBJ whole genome shotgun (WGS) entry which is preliminary data.</text>
</comment>
<organism evidence="1 2">
    <name type="scientific">Bacillus subtilis</name>
    <dbReference type="NCBI Taxonomy" id="1423"/>
    <lineage>
        <taxon>Bacteria</taxon>
        <taxon>Bacillati</taxon>
        <taxon>Bacillota</taxon>
        <taxon>Bacilli</taxon>
        <taxon>Bacillales</taxon>
        <taxon>Bacillaceae</taxon>
        <taxon>Bacillus</taxon>
    </lineage>
</organism>
<dbReference type="Pfam" id="PF05135">
    <property type="entry name" value="Phage_connect_1"/>
    <property type="match status" value="1"/>
</dbReference>
<proteinExistence type="predicted"/>
<evidence type="ECO:0000313" key="1">
    <source>
        <dbReference type="EMBL" id="KIU13127.1"/>
    </source>
</evidence>
<dbReference type="AlphaFoldDB" id="A0A0D1L481"/>
<reference evidence="1 2" key="1">
    <citation type="submission" date="2014-12" db="EMBL/GenBank/DDBJ databases">
        <title>Comparative genome analysis of Bacillus coagulans HM-08, Clostridium butyricum HM-68, Bacillus subtilis HM-66 and Bacillus licheniformis BL-09.</title>
        <authorList>
            <person name="Zhang H."/>
        </authorList>
    </citation>
    <scope>NUCLEOTIDE SEQUENCE [LARGE SCALE GENOMIC DNA]</scope>
    <source>
        <strain evidence="1 2">HM-66</strain>
    </source>
</reference>
<evidence type="ECO:0008006" key="3">
    <source>
        <dbReference type="Google" id="ProtNLM"/>
    </source>
</evidence>
<dbReference type="Gene3D" id="1.10.3230.30">
    <property type="entry name" value="Phage gp6-like head-tail connector protein"/>
    <property type="match status" value="1"/>
</dbReference>
<protein>
    <recommendedName>
        <fullName evidence="3">Phage gp6-like head-tail connector protein</fullName>
    </recommendedName>
</protein>
<dbReference type="NCBIfam" id="TIGR01560">
    <property type="entry name" value="put_DNA_pack"/>
    <property type="match status" value="1"/>
</dbReference>
<dbReference type="CDD" id="cd08054">
    <property type="entry name" value="gp6"/>
    <property type="match status" value="1"/>
</dbReference>
<dbReference type="Proteomes" id="UP000032247">
    <property type="component" value="Unassembled WGS sequence"/>
</dbReference>
<accession>A0A0D1L481</accession>
<dbReference type="EMBL" id="JXBC01000001">
    <property type="protein sequence ID" value="KIU13127.1"/>
    <property type="molecule type" value="Genomic_DNA"/>
</dbReference>
<name>A0A0D1L481_BACIU</name>
<dbReference type="InterPro" id="IPR021146">
    <property type="entry name" value="Phage_gp6-like_head-tail"/>
</dbReference>
<evidence type="ECO:0000313" key="2">
    <source>
        <dbReference type="Proteomes" id="UP000032247"/>
    </source>
</evidence>
<dbReference type="RefSeq" id="WP_014479872.1">
    <property type="nucleotide sequence ID" value="NZ_BAABSX010000031.1"/>
</dbReference>
<sequence>MTLEELKLAMRIDHNFDDGFIQRLKDTAEDYIKDAVTLSPNRDAFFQNNPKFDTAVMFLVGAWYEQRVSSMDKALQEIPFGVTNFIQQFRGAYTDGI</sequence>